<protein>
    <submittedName>
        <fullName evidence="1">Uncharacterized protein</fullName>
    </submittedName>
</protein>
<name>A0AA38NW26_9AGAR</name>
<organism evidence="1 2">
    <name type="scientific">Lentinula raphanica</name>
    <dbReference type="NCBI Taxonomy" id="153919"/>
    <lineage>
        <taxon>Eukaryota</taxon>
        <taxon>Fungi</taxon>
        <taxon>Dikarya</taxon>
        <taxon>Basidiomycota</taxon>
        <taxon>Agaricomycotina</taxon>
        <taxon>Agaricomycetes</taxon>
        <taxon>Agaricomycetidae</taxon>
        <taxon>Agaricales</taxon>
        <taxon>Marasmiineae</taxon>
        <taxon>Omphalotaceae</taxon>
        <taxon>Lentinula</taxon>
    </lineage>
</organism>
<feature type="non-terminal residue" evidence="1">
    <location>
        <position position="198"/>
    </location>
</feature>
<dbReference type="AlphaFoldDB" id="A0AA38NW26"/>
<evidence type="ECO:0000313" key="2">
    <source>
        <dbReference type="Proteomes" id="UP001163846"/>
    </source>
</evidence>
<dbReference type="Proteomes" id="UP001163846">
    <property type="component" value="Unassembled WGS sequence"/>
</dbReference>
<accession>A0AA38NW26</accession>
<feature type="non-terminal residue" evidence="1">
    <location>
        <position position="1"/>
    </location>
</feature>
<keyword evidence="2" id="KW-1185">Reference proteome</keyword>
<dbReference type="Pfam" id="PF18759">
    <property type="entry name" value="Plavaka"/>
    <property type="match status" value="1"/>
</dbReference>
<comment type="caution">
    <text evidence="1">The sequence shown here is derived from an EMBL/GenBank/DDBJ whole genome shotgun (WGS) entry which is preliminary data.</text>
</comment>
<dbReference type="InterPro" id="IPR041078">
    <property type="entry name" value="Plavaka"/>
</dbReference>
<sequence length="198" mass="22596">RLGLTFNNARSMLQKVDSIPEKCGNWFTKQLAFKDRPNETFTLHYRDPIEAIKALWGDPSLTNEFVYKPAKLFRSSTLTEEERIFSEMWTSSFWHSVQVNFLKIPEGGTVAPVIIATDKTQLTQFSGNKSAYPVYMTLGNIPKTTRRKPGTRACILIAYLPVDKFVKDGLTKTQLKLRNYQLFHRAMSIVLDSLKVAG</sequence>
<evidence type="ECO:0000313" key="1">
    <source>
        <dbReference type="EMBL" id="KAJ3831693.1"/>
    </source>
</evidence>
<dbReference type="EMBL" id="MU807293">
    <property type="protein sequence ID" value="KAJ3831693.1"/>
    <property type="molecule type" value="Genomic_DNA"/>
</dbReference>
<gene>
    <name evidence="1" type="ORF">F5878DRAFT_516019</name>
</gene>
<reference evidence="1" key="1">
    <citation type="submission" date="2022-08" db="EMBL/GenBank/DDBJ databases">
        <authorList>
            <consortium name="DOE Joint Genome Institute"/>
            <person name="Min B."/>
            <person name="Riley R."/>
            <person name="Sierra-Patev S."/>
            <person name="Naranjo-Ortiz M."/>
            <person name="Looney B."/>
            <person name="Konkel Z."/>
            <person name="Slot J.C."/>
            <person name="Sakamoto Y."/>
            <person name="Steenwyk J.L."/>
            <person name="Rokas A."/>
            <person name="Carro J."/>
            <person name="Camarero S."/>
            <person name="Ferreira P."/>
            <person name="Molpeceres G."/>
            <person name="Ruiz-Duenas F.J."/>
            <person name="Serrano A."/>
            <person name="Henrissat B."/>
            <person name="Drula E."/>
            <person name="Hughes K.W."/>
            <person name="Mata J.L."/>
            <person name="Ishikawa N.K."/>
            <person name="Vargas-Isla R."/>
            <person name="Ushijima S."/>
            <person name="Smith C.A."/>
            <person name="Ahrendt S."/>
            <person name="Andreopoulos W."/>
            <person name="He G."/>
            <person name="Labutti K."/>
            <person name="Lipzen A."/>
            <person name="Ng V."/>
            <person name="Sandor L."/>
            <person name="Barry K."/>
            <person name="Martinez A.T."/>
            <person name="Xiao Y."/>
            <person name="Gibbons J.G."/>
            <person name="Terashima K."/>
            <person name="Hibbett D.S."/>
            <person name="Grigoriev I.V."/>
        </authorList>
    </citation>
    <scope>NUCLEOTIDE SEQUENCE</scope>
    <source>
        <strain evidence="1">TFB9207</strain>
    </source>
</reference>
<proteinExistence type="predicted"/>